<protein>
    <submittedName>
        <fullName evidence="3">Uncharacterized protein</fullName>
    </submittedName>
</protein>
<dbReference type="Proteomes" id="UP000032180">
    <property type="component" value="Chromosome 8"/>
</dbReference>
<dbReference type="EnsemblPlants" id="LPERR08G14080.1">
    <property type="protein sequence ID" value="LPERR08G14080.1"/>
    <property type="gene ID" value="LPERR08G14080"/>
</dbReference>
<feature type="chain" id="PRO_5002349576" evidence="2">
    <location>
        <begin position="23"/>
        <end position="145"/>
    </location>
</feature>
<accession>A0A0D9X8K7</accession>
<evidence type="ECO:0000256" key="1">
    <source>
        <dbReference type="SAM" id="Phobius"/>
    </source>
</evidence>
<keyword evidence="4" id="KW-1185">Reference proteome</keyword>
<evidence type="ECO:0000313" key="3">
    <source>
        <dbReference type="EnsemblPlants" id="LPERR08G14080.1"/>
    </source>
</evidence>
<proteinExistence type="predicted"/>
<dbReference type="HOGENOM" id="CLU_1654697_0_0_1"/>
<reference evidence="4" key="2">
    <citation type="submission" date="2013-12" db="EMBL/GenBank/DDBJ databases">
        <authorList>
            <person name="Yu Y."/>
            <person name="Lee S."/>
            <person name="de Baynast K."/>
            <person name="Wissotski M."/>
            <person name="Liu L."/>
            <person name="Talag J."/>
            <person name="Goicoechea J."/>
            <person name="Angelova A."/>
            <person name="Jetty R."/>
            <person name="Kudrna D."/>
            <person name="Golser W."/>
            <person name="Rivera L."/>
            <person name="Zhang J."/>
            <person name="Wing R."/>
        </authorList>
    </citation>
    <scope>NUCLEOTIDE SEQUENCE</scope>
</reference>
<reference evidence="3" key="3">
    <citation type="submission" date="2015-04" db="UniProtKB">
        <authorList>
            <consortium name="EnsemblPlants"/>
        </authorList>
    </citation>
    <scope>IDENTIFICATION</scope>
</reference>
<keyword evidence="1" id="KW-1133">Transmembrane helix</keyword>
<feature type="transmembrane region" description="Helical" evidence="1">
    <location>
        <begin position="38"/>
        <end position="58"/>
    </location>
</feature>
<name>A0A0D9X8K7_9ORYZ</name>
<sequence>MDVPFFVAFSLIVLFSRYVPFALPPMARDLLADNSAEPARAAKCAVSVAVAGMVLLVSTQCGAGGEHYCPADVRVEARALWLNCAALFLGMALQGVAVVVTPPFAAASPLEQVAVEHLTMLTETIAVTAFAHDFCIFVKLVRWKQ</sequence>
<feature type="signal peptide" evidence="2">
    <location>
        <begin position="1"/>
        <end position="22"/>
    </location>
</feature>
<keyword evidence="2" id="KW-0732">Signal</keyword>
<dbReference type="Gramene" id="LPERR08G14080.1">
    <property type="protein sequence ID" value="LPERR08G14080.1"/>
    <property type="gene ID" value="LPERR08G14080"/>
</dbReference>
<evidence type="ECO:0000313" key="4">
    <source>
        <dbReference type="Proteomes" id="UP000032180"/>
    </source>
</evidence>
<feature type="transmembrane region" description="Helical" evidence="1">
    <location>
        <begin position="79"/>
        <end position="100"/>
    </location>
</feature>
<organism evidence="3 4">
    <name type="scientific">Leersia perrieri</name>
    <dbReference type="NCBI Taxonomy" id="77586"/>
    <lineage>
        <taxon>Eukaryota</taxon>
        <taxon>Viridiplantae</taxon>
        <taxon>Streptophyta</taxon>
        <taxon>Embryophyta</taxon>
        <taxon>Tracheophyta</taxon>
        <taxon>Spermatophyta</taxon>
        <taxon>Magnoliopsida</taxon>
        <taxon>Liliopsida</taxon>
        <taxon>Poales</taxon>
        <taxon>Poaceae</taxon>
        <taxon>BOP clade</taxon>
        <taxon>Oryzoideae</taxon>
        <taxon>Oryzeae</taxon>
        <taxon>Oryzinae</taxon>
        <taxon>Leersia</taxon>
    </lineage>
</organism>
<feature type="transmembrane region" description="Helical" evidence="1">
    <location>
        <begin position="120"/>
        <end position="141"/>
    </location>
</feature>
<evidence type="ECO:0000256" key="2">
    <source>
        <dbReference type="SAM" id="SignalP"/>
    </source>
</evidence>
<dbReference type="eggNOG" id="ENOG502R7XC">
    <property type="taxonomic scope" value="Eukaryota"/>
</dbReference>
<reference evidence="3 4" key="1">
    <citation type="submission" date="2012-08" db="EMBL/GenBank/DDBJ databases">
        <title>Oryza genome evolution.</title>
        <authorList>
            <person name="Wing R.A."/>
        </authorList>
    </citation>
    <scope>NUCLEOTIDE SEQUENCE</scope>
</reference>
<keyword evidence="1" id="KW-0472">Membrane</keyword>
<keyword evidence="1" id="KW-0812">Transmembrane</keyword>
<dbReference type="AlphaFoldDB" id="A0A0D9X8K7"/>